<dbReference type="RefSeq" id="WP_058966651.1">
    <property type="nucleotide sequence ID" value="NZ_CABKVM010000019.1"/>
</dbReference>
<sequence>MIGLLKKDFFILWHAYHKNLALVLVLYSVMALAMDLTFMVFFFAWISGFYILSGLTIDNYSKWDLYAASLPVSKRQIVGAKFILITLALLISFVIGTLLCGLLTLLKGTPFLENLLSLFAVSFVCLAYFGVSLVLSYKYGVEKARTAVLLAAAAVFGCLFALGKLDLLQSFALPGLLQTLFLGDLAIWGWAVVMPVCCILVYLLCWAIATRIYSRKEF</sequence>
<accession>A0A4R1R1L1</accession>
<feature type="transmembrane region" description="Helical" evidence="1">
    <location>
        <begin position="20"/>
        <end position="52"/>
    </location>
</feature>
<dbReference type="InterPro" id="IPR025699">
    <property type="entry name" value="ABC2_memb-like"/>
</dbReference>
<evidence type="ECO:0000256" key="1">
    <source>
        <dbReference type="SAM" id="Phobius"/>
    </source>
</evidence>
<feature type="transmembrane region" description="Helical" evidence="1">
    <location>
        <begin position="82"/>
        <end position="104"/>
    </location>
</feature>
<dbReference type="OrthoDB" id="1655186at2"/>
<dbReference type="EMBL" id="SLUM01000006">
    <property type="protein sequence ID" value="TCL59182.1"/>
    <property type="molecule type" value="Genomic_DNA"/>
</dbReference>
<evidence type="ECO:0000313" key="3">
    <source>
        <dbReference type="Proteomes" id="UP000295184"/>
    </source>
</evidence>
<dbReference type="GeneID" id="97379744"/>
<feature type="transmembrane region" description="Helical" evidence="1">
    <location>
        <begin position="185"/>
        <end position="209"/>
    </location>
</feature>
<gene>
    <name evidence="2" type="ORF">EDD77_10696</name>
</gene>
<protein>
    <submittedName>
        <fullName evidence="2">ABC-2 family transporter</fullName>
    </submittedName>
</protein>
<evidence type="ECO:0000313" key="2">
    <source>
        <dbReference type="EMBL" id="TCL59182.1"/>
    </source>
</evidence>
<keyword evidence="1" id="KW-1133">Transmembrane helix</keyword>
<dbReference type="Proteomes" id="UP000295184">
    <property type="component" value="Unassembled WGS sequence"/>
</dbReference>
<feature type="transmembrane region" description="Helical" evidence="1">
    <location>
        <begin position="116"/>
        <end position="135"/>
    </location>
</feature>
<organism evidence="2 3">
    <name type="scientific">Allofournierella massiliensis</name>
    <dbReference type="NCBI Taxonomy" id="1650663"/>
    <lineage>
        <taxon>Bacteria</taxon>
        <taxon>Bacillati</taxon>
        <taxon>Bacillota</taxon>
        <taxon>Clostridia</taxon>
        <taxon>Eubacteriales</taxon>
        <taxon>Oscillospiraceae</taxon>
        <taxon>Allofournierella</taxon>
    </lineage>
</organism>
<reference evidence="2 3" key="1">
    <citation type="submission" date="2019-03" db="EMBL/GenBank/DDBJ databases">
        <title>Genomic Encyclopedia of Type Strains, Phase IV (KMG-IV): sequencing the most valuable type-strain genomes for metagenomic binning, comparative biology and taxonomic classification.</title>
        <authorList>
            <person name="Goeker M."/>
        </authorList>
    </citation>
    <scope>NUCLEOTIDE SEQUENCE [LARGE SCALE GENOMIC DNA]</scope>
    <source>
        <strain evidence="2 3">DSM 100451</strain>
    </source>
</reference>
<feature type="transmembrane region" description="Helical" evidence="1">
    <location>
        <begin position="147"/>
        <end position="165"/>
    </location>
</feature>
<dbReference type="Pfam" id="PF13346">
    <property type="entry name" value="ABC2_membrane_5"/>
    <property type="match status" value="1"/>
</dbReference>
<comment type="caution">
    <text evidence="2">The sequence shown here is derived from an EMBL/GenBank/DDBJ whole genome shotgun (WGS) entry which is preliminary data.</text>
</comment>
<dbReference type="STRING" id="1650663.GCA_001486665_03199"/>
<keyword evidence="1" id="KW-0812">Transmembrane</keyword>
<keyword evidence="1" id="KW-0472">Membrane</keyword>
<dbReference type="PANTHER" id="PTHR41309:SF2">
    <property type="entry name" value="MEMBRANE PROTEIN"/>
    <property type="match status" value="1"/>
</dbReference>
<dbReference type="PANTHER" id="PTHR41309">
    <property type="entry name" value="MEMBRANE PROTEIN-RELATED"/>
    <property type="match status" value="1"/>
</dbReference>
<proteinExistence type="predicted"/>
<dbReference type="AlphaFoldDB" id="A0A4R1R1L1"/>
<name>A0A4R1R1L1_9FIRM</name>